<evidence type="ECO:0000259" key="2">
    <source>
        <dbReference type="PROSITE" id="PS51736"/>
    </source>
</evidence>
<evidence type="ECO:0000313" key="4">
    <source>
        <dbReference type="Proteomes" id="UP000300879"/>
    </source>
</evidence>
<dbReference type="Proteomes" id="UP000300879">
    <property type="component" value="Chromosome"/>
</dbReference>
<dbReference type="InterPro" id="IPR006120">
    <property type="entry name" value="Resolvase_HTH_dom"/>
</dbReference>
<dbReference type="GO" id="GO:0000150">
    <property type="term" value="F:DNA strand exchange activity"/>
    <property type="evidence" value="ECO:0007669"/>
    <property type="project" value="InterPro"/>
</dbReference>
<dbReference type="PANTHER" id="PTHR30461">
    <property type="entry name" value="DNA-INVERTASE FROM LAMBDOID PROPHAGE"/>
    <property type="match status" value="1"/>
</dbReference>
<sequence>MIIGYMRPFYEDPECECQTKQLTDHGCQHIYQEEHAAPKRRTELERMMEQLQPGDTVIVTKLFVWADSTRHLVELLEMLEQKQAVLLSLQEGIETDPALAYPFQTIAKHLVQFQSDAMSENTRQGLLQAKEKGNAPGRPRKPDQNVQRAIEMYQSKTYSLAQIKDETGISKSTLYRYLEQ</sequence>
<dbReference type="PROSITE" id="PS51736">
    <property type="entry name" value="RECOMBINASES_3"/>
    <property type="match status" value="1"/>
</dbReference>
<dbReference type="AlphaFoldDB" id="A0A4P8XKL7"/>
<organism evidence="3 4">
    <name type="scientific">Paenibacillus algicola</name>
    <dbReference type="NCBI Taxonomy" id="2565926"/>
    <lineage>
        <taxon>Bacteria</taxon>
        <taxon>Bacillati</taxon>
        <taxon>Bacillota</taxon>
        <taxon>Bacilli</taxon>
        <taxon>Bacillales</taxon>
        <taxon>Paenibacillaceae</taxon>
        <taxon>Paenibacillus</taxon>
    </lineage>
</organism>
<keyword evidence="4" id="KW-1185">Reference proteome</keyword>
<name>A0A4P8XKL7_9BACL</name>
<feature type="domain" description="Resolvase/invertase-type recombinase catalytic" evidence="2">
    <location>
        <begin position="1"/>
        <end position="133"/>
    </location>
</feature>
<reference evidence="3 4" key="1">
    <citation type="submission" date="2019-05" db="EMBL/GenBank/DDBJ databases">
        <authorList>
            <person name="Chen C."/>
        </authorList>
    </citation>
    <scope>NUCLEOTIDE SEQUENCE [LARGE SCALE GENOMIC DNA]</scope>
    <source>
        <strain evidence="3 4">HB172198</strain>
    </source>
</reference>
<dbReference type="KEGG" id="palo:E6C60_2245"/>
<dbReference type="PANTHER" id="PTHR30461:SF26">
    <property type="entry name" value="RESOLVASE HOMOLOG YNEB"/>
    <property type="match status" value="1"/>
</dbReference>
<evidence type="ECO:0000256" key="1">
    <source>
        <dbReference type="ARBA" id="ARBA00009913"/>
    </source>
</evidence>
<dbReference type="RefSeq" id="WP_138225903.1">
    <property type="nucleotide sequence ID" value="NZ_CP040396.1"/>
</dbReference>
<dbReference type="SMART" id="SM00857">
    <property type="entry name" value="Resolvase"/>
    <property type="match status" value="1"/>
</dbReference>
<dbReference type="GO" id="GO:0003677">
    <property type="term" value="F:DNA binding"/>
    <property type="evidence" value="ECO:0007669"/>
    <property type="project" value="InterPro"/>
</dbReference>
<dbReference type="Pfam" id="PF00239">
    <property type="entry name" value="Resolvase"/>
    <property type="match status" value="1"/>
</dbReference>
<dbReference type="SUPFAM" id="SSF53041">
    <property type="entry name" value="Resolvase-like"/>
    <property type="match status" value="1"/>
</dbReference>
<proteinExistence type="inferred from homology"/>
<protein>
    <recommendedName>
        <fullName evidence="2">Resolvase/invertase-type recombinase catalytic domain-containing protein</fullName>
    </recommendedName>
</protein>
<dbReference type="Pfam" id="PF02796">
    <property type="entry name" value="HTH_7"/>
    <property type="match status" value="1"/>
</dbReference>
<dbReference type="EMBL" id="CP040396">
    <property type="protein sequence ID" value="QCT02958.1"/>
    <property type="molecule type" value="Genomic_DNA"/>
</dbReference>
<dbReference type="InterPro" id="IPR006119">
    <property type="entry name" value="Resolv_N"/>
</dbReference>
<dbReference type="CDD" id="cd03768">
    <property type="entry name" value="SR_ResInv"/>
    <property type="match status" value="1"/>
</dbReference>
<evidence type="ECO:0000313" key="3">
    <source>
        <dbReference type="EMBL" id="QCT02958.1"/>
    </source>
</evidence>
<dbReference type="OrthoDB" id="9797501at2"/>
<comment type="similarity">
    <text evidence="1">Belongs to the site-specific recombinase resolvase family.</text>
</comment>
<dbReference type="Gene3D" id="3.40.50.1390">
    <property type="entry name" value="Resolvase, N-terminal catalytic domain"/>
    <property type="match status" value="1"/>
</dbReference>
<dbReference type="InterPro" id="IPR050639">
    <property type="entry name" value="SSR_resolvase"/>
</dbReference>
<gene>
    <name evidence="3" type="ORF">E6C60_2245</name>
</gene>
<dbReference type="InterPro" id="IPR036162">
    <property type="entry name" value="Resolvase-like_N_sf"/>
</dbReference>
<dbReference type="Gene3D" id="1.10.10.60">
    <property type="entry name" value="Homeodomain-like"/>
    <property type="match status" value="1"/>
</dbReference>
<accession>A0A4P8XKL7</accession>